<dbReference type="Proteomes" id="UP000469558">
    <property type="component" value="Unassembled WGS sequence"/>
</dbReference>
<gene>
    <name evidence="4" type="primary">TRAPPC11</name>
    <name evidence="4" type="ORF">LSUE1_G006042</name>
</gene>
<dbReference type="EMBL" id="QGMK01000840">
    <property type="protein sequence ID" value="TVY78129.1"/>
    <property type="molecule type" value="Genomic_DNA"/>
</dbReference>
<keyword evidence="5" id="KW-1185">Reference proteome</keyword>
<evidence type="ECO:0000313" key="5">
    <source>
        <dbReference type="Proteomes" id="UP000469558"/>
    </source>
</evidence>
<dbReference type="InterPro" id="IPR012880">
    <property type="entry name" value="Gryzun"/>
</dbReference>
<dbReference type="AlphaFoldDB" id="A0A8T9C342"/>
<protein>
    <submittedName>
        <fullName evidence="4">Trafficking protein particle complex subunit</fullName>
    </submittedName>
</protein>
<name>A0A8T9C342_9HELO</name>
<organism evidence="4 5">
    <name type="scientific">Lachnellula suecica</name>
    <dbReference type="NCBI Taxonomy" id="602035"/>
    <lineage>
        <taxon>Eukaryota</taxon>
        <taxon>Fungi</taxon>
        <taxon>Dikarya</taxon>
        <taxon>Ascomycota</taxon>
        <taxon>Pezizomycotina</taxon>
        <taxon>Leotiomycetes</taxon>
        <taxon>Helotiales</taxon>
        <taxon>Lachnaceae</taxon>
        <taxon>Lachnellula</taxon>
    </lineage>
</organism>
<evidence type="ECO:0000259" key="2">
    <source>
        <dbReference type="Pfam" id="PF07919"/>
    </source>
</evidence>
<dbReference type="PANTHER" id="PTHR14374">
    <property type="entry name" value="FOIE GRAS"/>
    <property type="match status" value="1"/>
</dbReference>
<dbReference type="Pfam" id="PF07919">
    <property type="entry name" value="Gryzun"/>
    <property type="match status" value="1"/>
</dbReference>
<evidence type="ECO:0000256" key="1">
    <source>
        <dbReference type="SAM" id="MobiDB-lite"/>
    </source>
</evidence>
<evidence type="ECO:0000313" key="4">
    <source>
        <dbReference type="EMBL" id="TVY78129.1"/>
    </source>
</evidence>
<reference evidence="4 5" key="1">
    <citation type="submission" date="2018-05" db="EMBL/GenBank/DDBJ databases">
        <title>Genome sequencing and assembly of the regulated plant pathogen Lachnellula willkommii and related sister species for the development of diagnostic species identification markers.</title>
        <authorList>
            <person name="Giroux E."/>
            <person name="Bilodeau G."/>
        </authorList>
    </citation>
    <scope>NUCLEOTIDE SEQUENCE [LARGE SCALE GENOMIC DNA]</scope>
    <source>
        <strain evidence="4 5">CBS 268.59</strain>
    </source>
</reference>
<feature type="domain" description="Trafficking protein particle complex subunit 11" evidence="3">
    <location>
        <begin position="333"/>
        <end position="602"/>
    </location>
</feature>
<comment type="caution">
    <text evidence="4">The sequence shown here is derived from an EMBL/GenBank/DDBJ whole genome shotgun (WGS) entry which is preliminary data.</text>
</comment>
<proteinExistence type="predicted"/>
<sequence>MDGYPPAYVFHNLPLLIVSGLGCLQEEATSKDGIRITSEIPPVENEDAETLLRHFKESDASNLAWNGREHTGRNKFMVKAVGRDYFLPTRSAALPTSSLPTSPATKSVVHSTLSPLSPGSTLFPDGLFDAKWIEKHQENVPSAYVSFYNFTSDPNLTTKYDNQLKTDINTIKNTLSSSGYKTRHVVALLSEKSIMQSSDVEERLANIRKHTGLDSKTSLFFLPPQSSPVELQAFVETILSTVYPLSIEYYRDLSKHSRRKRNRGIVPPPTAPPTSGTSQTLSNQGWNVRYDFKLGVFAEFRQEMDAAVRSYEGGYEGLLGPDVLEAIASWSPRWNEARLLADVFAIRIIRCLLWNGNSTAAVRRWQLHRVRIRDFVDRRGKGSSTYGWEAWEARWAMIMAEMIKKVSILEFNTSSTTLHLPPEKAIAIGEQVQPWELLHHPGYWLYTASKHLIARRNLAMAIPEEDRSPPGYSPASTTASKAYTYDTYLCPDPHEENPLPGRKGVDHSALIVKTLSDAIVEFKQRNQTRLMQELQLISGKESMRVEAWDDALRTLRPLWQKMSYRKEGWWNAVEEISWAFRNAAARAGDGGSVVAVDWELMNKSFTHHPKWHYNLLKSLEGLEAVKSKPVVVLHVGEVHSFLSAAFTFEHAEGKVGEACPSQLAVTSSAISASAPVKISDIKLEFEGSMKPIILKHSPSDQDEAGKPWTMLYSKVSLVDEAQDGRSTQVGDGDLTIRPGQTRVFEFSSLLREAGEAKAISATFTITSELFDLEYVHTFEPTPTPDIWWGESSVRKRIARANPSSVLILPKPPKMELRFVGLQKQYYTNEPITLRLEVLNEEEDDAIANLEVRLLGEGAPPLTLKLPPGVAAEESEKGHELTGTALGRIASAASIIVEIIVPPVDLPAVYDLALKTSYNLVSDIETPISRALSMQLEMISPFEANYDFSPRIHSDPWPSFFTHDETGQDDTSDQEVQARGLAQKWCLTARYASFAIDDLIVEDLGIEVLGVNGGITCTTKKLIELPEGGLKVSPKSLEESLFDVCTQKLSLDDRGTATLDVSLAIKWRRPADGSPINTSTLAVPRLLVSSSEPRVLAAVSYSTKIPSMIHFDVTIENPSNHFLTFGLTMEPSEKFAFSGVKQSTLQLVPLSRRTMRFRLLPSVRGDWIGPVHCVIRDRYFQKVLKIAPTEGLRVDKEGILVWVPPEEELE</sequence>
<dbReference type="Pfam" id="PF11817">
    <property type="entry name" value="Foie-gras_1"/>
    <property type="match status" value="1"/>
</dbReference>
<feature type="domain" description="Gryzun putative trafficking through Golgi" evidence="2">
    <location>
        <begin position="631"/>
        <end position="1203"/>
    </location>
</feature>
<dbReference type="OrthoDB" id="6278596at2759"/>
<feature type="region of interest" description="Disordered" evidence="1">
    <location>
        <begin position="258"/>
        <end position="281"/>
    </location>
</feature>
<evidence type="ECO:0000259" key="3">
    <source>
        <dbReference type="Pfam" id="PF11817"/>
    </source>
</evidence>
<dbReference type="PANTHER" id="PTHR14374:SF0">
    <property type="entry name" value="TRAFFICKING PROTEIN PARTICLE COMPLEX SUBUNIT 11"/>
    <property type="match status" value="1"/>
</dbReference>
<accession>A0A8T9C342</accession>
<dbReference type="InterPro" id="IPR021773">
    <property type="entry name" value="TPC11"/>
</dbReference>